<organism evidence="1 2">
    <name type="scientific">Rubroshorea leprosula</name>
    <dbReference type="NCBI Taxonomy" id="152421"/>
    <lineage>
        <taxon>Eukaryota</taxon>
        <taxon>Viridiplantae</taxon>
        <taxon>Streptophyta</taxon>
        <taxon>Embryophyta</taxon>
        <taxon>Tracheophyta</taxon>
        <taxon>Spermatophyta</taxon>
        <taxon>Magnoliopsida</taxon>
        <taxon>eudicotyledons</taxon>
        <taxon>Gunneridae</taxon>
        <taxon>Pentapetalae</taxon>
        <taxon>rosids</taxon>
        <taxon>malvids</taxon>
        <taxon>Malvales</taxon>
        <taxon>Dipterocarpaceae</taxon>
        <taxon>Rubroshorea</taxon>
    </lineage>
</organism>
<keyword evidence="2" id="KW-1185">Reference proteome</keyword>
<dbReference type="AlphaFoldDB" id="A0AAV5I9U9"/>
<sequence>MAKTYILTSYKRWQIACCFGASTRKSKALKTSVEAIY</sequence>
<comment type="caution">
    <text evidence="1">The sequence shown here is derived from an EMBL/GenBank/DDBJ whole genome shotgun (WGS) entry which is preliminary data.</text>
</comment>
<evidence type="ECO:0000313" key="1">
    <source>
        <dbReference type="EMBL" id="GKU94401.1"/>
    </source>
</evidence>
<dbReference type="EMBL" id="BPVZ01000008">
    <property type="protein sequence ID" value="GKU94401.1"/>
    <property type="molecule type" value="Genomic_DNA"/>
</dbReference>
<name>A0AAV5I9U9_9ROSI</name>
<gene>
    <name evidence="1" type="ORF">SLEP1_g7902</name>
</gene>
<evidence type="ECO:0000313" key="2">
    <source>
        <dbReference type="Proteomes" id="UP001054252"/>
    </source>
</evidence>
<proteinExistence type="predicted"/>
<protein>
    <submittedName>
        <fullName evidence="1">Uncharacterized protein</fullName>
    </submittedName>
</protein>
<reference evidence="1 2" key="1">
    <citation type="journal article" date="2021" name="Commun. Biol.">
        <title>The genome of Shorea leprosula (Dipterocarpaceae) highlights the ecological relevance of drought in aseasonal tropical rainforests.</title>
        <authorList>
            <person name="Ng K.K.S."/>
            <person name="Kobayashi M.J."/>
            <person name="Fawcett J.A."/>
            <person name="Hatakeyama M."/>
            <person name="Paape T."/>
            <person name="Ng C.H."/>
            <person name="Ang C.C."/>
            <person name="Tnah L.H."/>
            <person name="Lee C.T."/>
            <person name="Nishiyama T."/>
            <person name="Sese J."/>
            <person name="O'Brien M.J."/>
            <person name="Copetti D."/>
            <person name="Mohd Noor M.I."/>
            <person name="Ong R.C."/>
            <person name="Putra M."/>
            <person name="Sireger I.Z."/>
            <person name="Indrioko S."/>
            <person name="Kosugi Y."/>
            <person name="Izuno A."/>
            <person name="Isagi Y."/>
            <person name="Lee S.L."/>
            <person name="Shimizu K.K."/>
        </authorList>
    </citation>
    <scope>NUCLEOTIDE SEQUENCE [LARGE SCALE GENOMIC DNA]</scope>
    <source>
        <strain evidence="1">214</strain>
    </source>
</reference>
<accession>A0AAV5I9U9</accession>
<dbReference type="Proteomes" id="UP001054252">
    <property type="component" value="Unassembled WGS sequence"/>
</dbReference>